<comment type="subcellular location">
    <subcellularLocation>
        <location evidence="1">Membrane</location>
        <topology evidence="1">Multi-pass membrane protein</topology>
    </subcellularLocation>
</comment>
<feature type="domain" description="PIG-P" evidence="6">
    <location>
        <begin position="27"/>
        <end position="96"/>
    </location>
</feature>
<feature type="transmembrane region" description="Helical" evidence="5">
    <location>
        <begin position="68"/>
        <end position="90"/>
    </location>
</feature>
<reference evidence="7" key="1">
    <citation type="submission" date="2021-09" db="EMBL/GenBank/DDBJ databases">
        <authorList>
            <consortium name="Pathogen Informatics"/>
        </authorList>
    </citation>
    <scope>NUCLEOTIDE SEQUENCE</scope>
</reference>
<organism evidence="7 8">
    <name type="scientific">Cercopithifilaria johnstoni</name>
    <dbReference type="NCBI Taxonomy" id="2874296"/>
    <lineage>
        <taxon>Eukaryota</taxon>
        <taxon>Metazoa</taxon>
        <taxon>Ecdysozoa</taxon>
        <taxon>Nematoda</taxon>
        <taxon>Chromadorea</taxon>
        <taxon>Rhabditida</taxon>
        <taxon>Spirurina</taxon>
        <taxon>Spiruromorpha</taxon>
        <taxon>Filarioidea</taxon>
        <taxon>Onchocercidae</taxon>
        <taxon>Cercopithifilaria</taxon>
    </lineage>
</organism>
<evidence type="ECO:0000256" key="1">
    <source>
        <dbReference type="ARBA" id="ARBA00004141"/>
    </source>
</evidence>
<dbReference type="Proteomes" id="UP000746747">
    <property type="component" value="Unassembled WGS sequence"/>
</dbReference>
<protein>
    <recommendedName>
        <fullName evidence="6">PIG-P domain-containing protein</fullName>
    </recommendedName>
</protein>
<keyword evidence="4 5" id="KW-0472">Membrane</keyword>
<evidence type="ECO:0000256" key="2">
    <source>
        <dbReference type="ARBA" id="ARBA00022692"/>
    </source>
</evidence>
<evidence type="ECO:0000256" key="5">
    <source>
        <dbReference type="SAM" id="Phobius"/>
    </source>
</evidence>
<dbReference type="EMBL" id="CAKAEH010000089">
    <property type="protein sequence ID" value="CAG9529795.1"/>
    <property type="molecule type" value="Genomic_DNA"/>
</dbReference>
<dbReference type="PANTHER" id="PTHR46346:SF1">
    <property type="entry name" value="PHOSPHATIDYLINOSITOL N-ACETYLGLUCOSAMINYLTRANSFERASE SUBUNIT P"/>
    <property type="match status" value="1"/>
</dbReference>
<proteinExistence type="predicted"/>
<sequence>MVIADDLLEASSDSIPPYASPNPSPARGVYGFALFVCSWFSLALYLIWALLPTPYLELLHLTYLPAKYWAIAIPLLLPIAVAVFIILVLAHNLIQLHGVFEDIEKTILEEVLKFAVLICNLQVPKVLTKERVKGLYFAIFFCKCKSFLKEKKLGLEIISQYQYFLKNEVE</sequence>
<keyword evidence="3 5" id="KW-1133">Transmembrane helix</keyword>
<dbReference type="OrthoDB" id="690928at2759"/>
<comment type="caution">
    <text evidence="7">The sequence shown here is derived from an EMBL/GenBank/DDBJ whole genome shotgun (WGS) entry which is preliminary data.</text>
</comment>
<dbReference type="AlphaFoldDB" id="A0A8J2Q815"/>
<dbReference type="InterPro" id="IPR013717">
    <property type="entry name" value="PIG-P"/>
</dbReference>
<feature type="transmembrane region" description="Helical" evidence="5">
    <location>
        <begin position="29"/>
        <end position="48"/>
    </location>
</feature>
<keyword evidence="8" id="KW-1185">Reference proteome</keyword>
<evidence type="ECO:0000259" key="6">
    <source>
        <dbReference type="Pfam" id="PF08510"/>
    </source>
</evidence>
<gene>
    <name evidence="7" type="ORF">CJOHNSTONI_LOCUS349</name>
</gene>
<evidence type="ECO:0000313" key="7">
    <source>
        <dbReference type="EMBL" id="CAG9529795.1"/>
    </source>
</evidence>
<dbReference type="GO" id="GO:0016020">
    <property type="term" value="C:membrane"/>
    <property type="evidence" value="ECO:0007669"/>
    <property type="project" value="UniProtKB-SubCell"/>
</dbReference>
<dbReference type="InterPro" id="IPR052263">
    <property type="entry name" value="GPI_Anchor_Biosynth"/>
</dbReference>
<dbReference type="GO" id="GO:0006506">
    <property type="term" value="P:GPI anchor biosynthetic process"/>
    <property type="evidence" value="ECO:0007669"/>
    <property type="project" value="TreeGrafter"/>
</dbReference>
<keyword evidence="2 5" id="KW-0812">Transmembrane</keyword>
<name>A0A8J2Q815_9BILA</name>
<evidence type="ECO:0000313" key="8">
    <source>
        <dbReference type="Proteomes" id="UP000746747"/>
    </source>
</evidence>
<evidence type="ECO:0000256" key="4">
    <source>
        <dbReference type="ARBA" id="ARBA00023136"/>
    </source>
</evidence>
<evidence type="ECO:0000256" key="3">
    <source>
        <dbReference type="ARBA" id="ARBA00022989"/>
    </source>
</evidence>
<accession>A0A8J2Q815</accession>
<dbReference type="PANTHER" id="PTHR46346">
    <property type="entry name" value="PHOSPHATIDYLINOSITOL N-ACETYLGLUCOSAMINYLTRANSFERASE SUBUNIT P"/>
    <property type="match status" value="1"/>
</dbReference>
<dbReference type="GO" id="GO:0005783">
    <property type="term" value="C:endoplasmic reticulum"/>
    <property type="evidence" value="ECO:0007669"/>
    <property type="project" value="TreeGrafter"/>
</dbReference>
<dbReference type="Pfam" id="PF08510">
    <property type="entry name" value="PIG-P"/>
    <property type="match status" value="1"/>
</dbReference>